<sequence length="71" mass="8485">PMVSYQHLGKKKFMIEVPKISIKNQVIMSIFTFEINIAIYHQVISYTIHIRCIRISHYYILTNANNINQRF</sequence>
<feature type="non-terminal residue" evidence="1">
    <location>
        <position position="1"/>
    </location>
</feature>
<organism evidence="1">
    <name type="scientific">Chrysomela populi</name>
    <name type="common">Poplar leaf beetle</name>
    <name type="synonym">Melasoma populi</name>
    <dbReference type="NCBI Taxonomy" id="154003"/>
    <lineage>
        <taxon>Eukaryota</taxon>
        <taxon>Metazoa</taxon>
        <taxon>Ecdysozoa</taxon>
        <taxon>Arthropoda</taxon>
        <taxon>Hexapoda</taxon>
        <taxon>Insecta</taxon>
        <taxon>Pterygota</taxon>
        <taxon>Neoptera</taxon>
        <taxon>Endopterygota</taxon>
        <taxon>Coleoptera</taxon>
        <taxon>Polyphaga</taxon>
        <taxon>Cucujiformia</taxon>
        <taxon>Chrysomeloidea</taxon>
        <taxon>Chrysomelidae</taxon>
        <taxon>Chrysomelinae</taxon>
        <taxon>Chrysomelini</taxon>
        <taxon>Chrysomela</taxon>
    </lineage>
</organism>
<feature type="non-terminal residue" evidence="1">
    <location>
        <position position="71"/>
    </location>
</feature>
<dbReference type="AlphaFoldDB" id="J7I582"/>
<reference evidence="1" key="1">
    <citation type="journal article" date="2012" name="Proc. R. Soc. B">
        <title>Precise RNAi-mediated silencing of metabolically active proteins in the defence secretions of juvenile leaf beetles.</title>
        <authorList>
            <person name="Bodemann R.R."/>
            <person name="Rahfeld P."/>
            <person name="Stock M."/>
            <person name="Kunert M."/>
            <person name="Wielsch N."/>
            <person name="Groth M."/>
            <person name="Frick S."/>
            <person name="Boland W."/>
            <person name="Burse A."/>
        </authorList>
    </citation>
    <scope>NUCLEOTIDE SEQUENCE</scope>
</reference>
<dbReference type="EMBL" id="JX122925">
    <property type="protein sequence ID" value="AFQ22733.1"/>
    <property type="molecule type" value="mRNA"/>
</dbReference>
<proteinExistence type="evidence at transcript level"/>
<protein>
    <submittedName>
        <fullName evidence="1">Uncharacterized protein</fullName>
    </submittedName>
</protein>
<evidence type="ECO:0000313" key="1">
    <source>
        <dbReference type="EMBL" id="AFQ22733.1"/>
    </source>
</evidence>
<name>J7I582_CHRPP</name>
<accession>J7I582</accession>